<gene>
    <name evidence="2" type="ORF">GCM10009754_53020</name>
</gene>
<feature type="transmembrane region" description="Helical" evidence="1">
    <location>
        <begin position="75"/>
        <end position="94"/>
    </location>
</feature>
<protein>
    <submittedName>
        <fullName evidence="2">Uncharacterized protein</fullName>
    </submittedName>
</protein>
<evidence type="ECO:0000256" key="1">
    <source>
        <dbReference type="SAM" id="Phobius"/>
    </source>
</evidence>
<comment type="caution">
    <text evidence="2">The sequence shown here is derived from an EMBL/GenBank/DDBJ whole genome shotgun (WGS) entry which is preliminary data.</text>
</comment>
<evidence type="ECO:0000313" key="3">
    <source>
        <dbReference type="Proteomes" id="UP001501116"/>
    </source>
</evidence>
<keyword evidence="1" id="KW-0812">Transmembrane</keyword>
<dbReference type="RefSeq" id="WP_344424358.1">
    <property type="nucleotide sequence ID" value="NZ_BAAANN010000022.1"/>
</dbReference>
<sequence length="138" mass="14252">MKIARTLLVLPGLAALAWGLVLFAQFAFPLGPQGFVALGWLAGGTLVHDAVVAPLAGVAGFALSRILPRPWRAPVLAGAVLSAVLGLIAFPLLWRAHGAPPLPGLHDGDTLGGLLISLGVVWLGVVLAGLVRTLRRRP</sequence>
<accession>A0ABN2RN52</accession>
<dbReference type="EMBL" id="BAAANN010000022">
    <property type="protein sequence ID" value="GAA1971954.1"/>
    <property type="molecule type" value="Genomic_DNA"/>
</dbReference>
<evidence type="ECO:0000313" key="2">
    <source>
        <dbReference type="EMBL" id="GAA1971954.1"/>
    </source>
</evidence>
<organism evidence="2 3">
    <name type="scientific">Amycolatopsis minnesotensis</name>
    <dbReference type="NCBI Taxonomy" id="337894"/>
    <lineage>
        <taxon>Bacteria</taxon>
        <taxon>Bacillati</taxon>
        <taxon>Actinomycetota</taxon>
        <taxon>Actinomycetes</taxon>
        <taxon>Pseudonocardiales</taxon>
        <taxon>Pseudonocardiaceae</taxon>
        <taxon>Amycolatopsis</taxon>
    </lineage>
</organism>
<reference evidence="2 3" key="1">
    <citation type="journal article" date="2019" name="Int. J. Syst. Evol. Microbiol.">
        <title>The Global Catalogue of Microorganisms (GCM) 10K type strain sequencing project: providing services to taxonomists for standard genome sequencing and annotation.</title>
        <authorList>
            <consortium name="The Broad Institute Genomics Platform"/>
            <consortium name="The Broad Institute Genome Sequencing Center for Infectious Disease"/>
            <person name="Wu L."/>
            <person name="Ma J."/>
        </authorList>
    </citation>
    <scope>NUCLEOTIDE SEQUENCE [LARGE SCALE GENOMIC DNA]</scope>
    <source>
        <strain evidence="2 3">JCM 14545</strain>
    </source>
</reference>
<keyword evidence="1" id="KW-1133">Transmembrane helix</keyword>
<feature type="transmembrane region" description="Helical" evidence="1">
    <location>
        <begin position="39"/>
        <end position="63"/>
    </location>
</feature>
<name>A0ABN2RN52_9PSEU</name>
<keyword evidence="1" id="KW-0472">Membrane</keyword>
<feature type="transmembrane region" description="Helical" evidence="1">
    <location>
        <begin position="114"/>
        <end position="134"/>
    </location>
</feature>
<dbReference type="Proteomes" id="UP001501116">
    <property type="component" value="Unassembled WGS sequence"/>
</dbReference>
<keyword evidence="3" id="KW-1185">Reference proteome</keyword>
<proteinExistence type="predicted"/>